<dbReference type="InterPro" id="IPR017972">
    <property type="entry name" value="Cyt_P450_CS"/>
</dbReference>
<keyword evidence="18" id="KW-0349">Heme</keyword>
<dbReference type="FunFam" id="3.40.570.10:FF:000002">
    <property type="entry name" value="Endonuclease G, mitochondrial"/>
    <property type="match status" value="1"/>
</dbReference>
<keyword evidence="10" id="KW-0460">Magnesium</keyword>
<dbReference type="PANTHER" id="PTHR24300">
    <property type="entry name" value="CYTOCHROME P450 508A4-RELATED"/>
    <property type="match status" value="1"/>
</dbReference>
<evidence type="ECO:0000256" key="1">
    <source>
        <dbReference type="ARBA" id="ARBA00001946"/>
    </source>
</evidence>
<evidence type="ECO:0000256" key="12">
    <source>
        <dbReference type="ARBA" id="ARBA00023002"/>
    </source>
</evidence>
<dbReference type="InterPro" id="IPR044929">
    <property type="entry name" value="DNA/RNA_non-sp_Endonuclease_sf"/>
</dbReference>
<dbReference type="GO" id="GO:0003676">
    <property type="term" value="F:nucleic acid binding"/>
    <property type="evidence" value="ECO:0007669"/>
    <property type="project" value="InterPro"/>
</dbReference>
<evidence type="ECO:0000256" key="5">
    <source>
        <dbReference type="ARBA" id="ARBA00010617"/>
    </source>
</evidence>
<reference evidence="22 23" key="1">
    <citation type="submission" date="2021-06" db="EMBL/GenBank/DDBJ databases">
        <title>Caerostris darwini draft genome.</title>
        <authorList>
            <person name="Kono N."/>
            <person name="Arakawa K."/>
        </authorList>
    </citation>
    <scope>NUCLEOTIDE SEQUENCE [LARGE SCALE GENOMIC DNA]</scope>
</reference>
<dbReference type="GO" id="GO:0006082">
    <property type="term" value="P:organic acid metabolic process"/>
    <property type="evidence" value="ECO:0007669"/>
    <property type="project" value="TreeGrafter"/>
</dbReference>
<evidence type="ECO:0000256" key="13">
    <source>
        <dbReference type="ARBA" id="ARBA00023004"/>
    </source>
</evidence>
<sequence>MKKFYQPVNRSNRRIRLTVVINKKRSLLTIYFVFYLVNNLTFYIYRFLSNMALRYSIVAGAVGFFGGILYRDTCSFRKCEVHAANPVVSVNPSEPMEIDIDDPVTKTMQFGFPGVDTVRSRKSYVLSYDRRNRVPHWVFEHLTKEKIAYDENITRAKSEFFEDDSIHTYFRSSNADYKHSGFDRGHLAAAGNHRSKQEFLDDTFVLSNIAPQVGKGFNRDAWNKLEKHVRKRVRQYKNVYVCSGPLYLPRMENDGKKYIKYQVIGPHDVAVPTHFFKILVCEKEDSLFDMEAYVMPNAPIDEKVPLKAFFVPKDVIERAAGLLLFEKLPTSVINSINGKPPDAKRKILIKKARSNYPPGPFGLPFVGYLPFLSENAHLDFIELGKKYGDVFSVALGMQNTVILHGPEAIKEAMNKPELLSRPPISSLELINSLSPFFGGDFHAWKEQRKFVVHSMKDLGLGKTKIEEDVMDEINHFVEVLKSHDGEPMDVKEPLSPSMSNNICALVFGKRYEYGDKDRQFLDRNLEEANESITQTSSDTLFPFIRYIPFYLKFLKVERSLIAFNNLKSFMRKELDKHLKTLDPGYIRDFIDSYFLEMDSQKAKNPNTTFSYEMLVSSVIDVFGAGSETVRTSILWFIYIMAAYPEVQEKVQQEILEVIGTERRPEYLNMKCMPYTHAIIMEIMRWKTIVPLNLAHYAMADTKVGGYDIPKGTIVIANFWNAHHDTRYWNEPHKFKPERFLNEDGKSVVKSSNFMPFSLGRRVCPGESMAYMEIFLYFTSILQKFDIKFPEGMKPTFEAKLSITYRLEPFKVRFLLKH</sequence>
<dbReference type="AlphaFoldDB" id="A0AAV4NJY0"/>
<keyword evidence="9" id="KW-0378">Hydrolase</keyword>
<evidence type="ECO:0000313" key="22">
    <source>
        <dbReference type="EMBL" id="GIX83789.1"/>
    </source>
</evidence>
<keyword evidence="12" id="KW-0560">Oxidoreductase</keyword>
<dbReference type="GO" id="GO:0005506">
    <property type="term" value="F:iron ion binding"/>
    <property type="evidence" value="ECO:0007669"/>
    <property type="project" value="InterPro"/>
</dbReference>
<comment type="similarity">
    <text evidence="4">Belongs to the DNA/RNA non-specific endonuclease family.</text>
</comment>
<comment type="subcellular location">
    <subcellularLocation>
        <location evidence="3">Mitochondrion</location>
    </subcellularLocation>
</comment>
<evidence type="ECO:0000313" key="23">
    <source>
        <dbReference type="Proteomes" id="UP001054837"/>
    </source>
</evidence>
<evidence type="ECO:0000256" key="6">
    <source>
        <dbReference type="ARBA" id="ARBA00022722"/>
    </source>
</evidence>
<dbReference type="InterPro" id="IPR001604">
    <property type="entry name" value="Endo_G_ENPP1-like_dom"/>
</dbReference>
<evidence type="ECO:0000256" key="9">
    <source>
        <dbReference type="ARBA" id="ARBA00022801"/>
    </source>
</evidence>
<keyword evidence="13 18" id="KW-0408">Iron</keyword>
<evidence type="ECO:0000256" key="19">
    <source>
        <dbReference type="SAM" id="Phobius"/>
    </source>
</evidence>
<dbReference type="PRINTS" id="PR00463">
    <property type="entry name" value="EP450I"/>
</dbReference>
<dbReference type="SUPFAM" id="SSF48264">
    <property type="entry name" value="Cytochrome P450"/>
    <property type="match status" value="1"/>
</dbReference>
<dbReference type="InterPro" id="IPR050182">
    <property type="entry name" value="Cytochrome_P450_fam2"/>
</dbReference>
<dbReference type="GO" id="GO:0005739">
    <property type="term" value="C:mitochondrion"/>
    <property type="evidence" value="ECO:0007669"/>
    <property type="project" value="UniProtKB-SubCell"/>
</dbReference>
<dbReference type="GO" id="GO:0016712">
    <property type="term" value="F:oxidoreductase activity, acting on paired donors, with incorporation or reduction of molecular oxygen, reduced flavin or flavoprotein as one donor, and incorporation of one atom of oxygen"/>
    <property type="evidence" value="ECO:0007669"/>
    <property type="project" value="TreeGrafter"/>
</dbReference>
<keyword evidence="19" id="KW-0812">Transmembrane</keyword>
<keyword evidence="11" id="KW-0809">Transit peptide</keyword>
<evidence type="ECO:0000256" key="16">
    <source>
        <dbReference type="ARBA" id="ARBA00023157"/>
    </source>
</evidence>
<dbReference type="InterPro" id="IPR044925">
    <property type="entry name" value="His-Me_finger_sf"/>
</dbReference>
<evidence type="ECO:0000256" key="2">
    <source>
        <dbReference type="ARBA" id="ARBA00001971"/>
    </source>
</evidence>
<dbReference type="Gene3D" id="3.40.570.10">
    <property type="entry name" value="Extracellular Endonuclease, subunit A"/>
    <property type="match status" value="1"/>
</dbReference>
<feature type="domain" description="DNA/RNA non-specific endonuclease/pyrophosphatase/phosphodiesterase" evidence="21">
    <location>
        <begin position="120"/>
        <end position="331"/>
    </location>
</feature>
<protein>
    <recommendedName>
        <fullName evidence="17">Endonuclease G, mitochondrial</fullName>
    </recommendedName>
</protein>
<evidence type="ECO:0000256" key="4">
    <source>
        <dbReference type="ARBA" id="ARBA00010052"/>
    </source>
</evidence>
<dbReference type="FunFam" id="1.10.630.10:FF:000036">
    <property type="entry name" value="CYtochrome P450 family"/>
    <property type="match status" value="1"/>
</dbReference>
<dbReference type="SUPFAM" id="SSF54060">
    <property type="entry name" value="His-Me finger endonucleases"/>
    <property type="match status" value="1"/>
</dbReference>
<dbReference type="InterPro" id="IPR001128">
    <property type="entry name" value="Cyt_P450"/>
</dbReference>
<comment type="cofactor">
    <cofactor evidence="2 18">
        <name>heme</name>
        <dbReference type="ChEBI" id="CHEBI:30413"/>
    </cofactor>
</comment>
<gene>
    <name evidence="22" type="primary">CYP2J2</name>
    <name evidence="22" type="ORF">CDAR_609971</name>
</gene>
<dbReference type="SMART" id="SM00892">
    <property type="entry name" value="Endonuclease_NS"/>
    <property type="match status" value="1"/>
</dbReference>
<keyword evidence="7 18" id="KW-0479">Metal-binding</keyword>
<dbReference type="PANTHER" id="PTHR24300:SF375">
    <property type="entry name" value="CYTOCHROME P450 FAMILY"/>
    <property type="match status" value="1"/>
</dbReference>
<dbReference type="InterPro" id="IPR020821">
    <property type="entry name" value="ENPP1-3/EXOG-like_nuc-like"/>
</dbReference>
<comment type="caution">
    <text evidence="22">The sequence shown here is derived from an EMBL/GenBank/DDBJ whole genome shotgun (WGS) entry which is preliminary data.</text>
</comment>
<evidence type="ECO:0000256" key="11">
    <source>
        <dbReference type="ARBA" id="ARBA00022946"/>
    </source>
</evidence>
<evidence type="ECO:0000256" key="18">
    <source>
        <dbReference type="PIRSR" id="PIRSR602401-1"/>
    </source>
</evidence>
<keyword evidence="8" id="KW-0255">Endonuclease</keyword>
<feature type="binding site" description="axial binding residue" evidence="18">
    <location>
        <position position="763"/>
    </location>
    <ligand>
        <name>heme</name>
        <dbReference type="ChEBI" id="CHEBI:30413"/>
    </ligand>
    <ligandPart>
        <name>Fe</name>
        <dbReference type="ChEBI" id="CHEBI:18248"/>
    </ligandPart>
</feature>
<dbReference type="EMBL" id="BPLQ01001670">
    <property type="protein sequence ID" value="GIX83789.1"/>
    <property type="molecule type" value="Genomic_DNA"/>
</dbReference>
<dbReference type="CDD" id="cd00091">
    <property type="entry name" value="NUC"/>
    <property type="match status" value="1"/>
</dbReference>
<comment type="cofactor">
    <cofactor evidence="1">
        <name>Mg(2+)</name>
        <dbReference type="ChEBI" id="CHEBI:18420"/>
    </cofactor>
</comment>
<evidence type="ECO:0000256" key="8">
    <source>
        <dbReference type="ARBA" id="ARBA00022759"/>
    </source>
</evidence>
<evidence type="ECO:0000256" key="10">
    <source>
        <dbReference type="ARBA" id="ARBA00022842"/>
    </source>
</evidence>
<evidence type="ECO:0000259" key="20">
    <source>
        <dbReference type="SMART" id="SM00477"/>
    </source>
</evidence>
<comment type="similarity">
    <text evidence="5">Belongs to the cytochrome P450 family.</text>
</comment>
<accession>A0AAV4NJY0</accession>
<dbReference type="Gene3D" id="1.10.630.10">
    <property type="entry name" value="Cytochrome P450"/>
    <property type="match status" value="1"/>
</dbReference>
<evidence type="ECO:0000256" key="15">
    <source>
        <dbReference type="ARBA" id="ARBA00023128"/>
    </source>
</evidence>
<dbReference type="PRINTS" id="PR00385">
    <property type="entry name" value="P450"/>
</dbReference>
<proteinExistence type="inferred from homology"/>
<name>A0AAV4NJY0_9ARAC</name>
<dbReference type="GO" id="GO:0020037">
    <property type="term" value="F:heme binding"/>
    <property type="evidence" value="ECO:0007669"/>
    <property type="project" value="InterPro"/>
</dbReference>
<evidence type="ECO:0000259" key="21">
    <source>
        <dbReference type="SMART" id="SM00892"/>
    </source>
</evidence>
<dbReference type="PROSITE" id="PS01070">
    <property type="entry name" value="NUCLEASE_NON_SPEC"/>
    <property type="match status" value="1"/>
</dbReference>
<dbReference type="GO" id="GO:0004519">
    <property type="term" value="F:endonuclease activity"/>
    <property type="evidence" value="ECO:0007669"/>
    <property type="project" value="UniProtKB-KW"/>
</dbReference>
<dbReference type="GO" id="GO:0016787">
    <property type="term" value="F:hydrolase activity"/>
    <property type="evidence" value="ECO:0007669"/>
    <property type="project" value="UniProtKB-KW"/>
</dbReference>
<dbReference type="InterPro" id="IPR018524">
    <property type="entry name" value="DNA/RNA_endonuclease_AS"/>
</dbReference>
<dbReference type="Proteomes" id="UP001054837">
    <property type="component" value="Unassembled WGS sequence"/>
</dbReference>
<evidence type="ECO:0000256" key="14">
    <source>
        <dbReference type="ARBA" id="ARBA00023033"/>
    </source>
</evidence>
<evidence type="ECO:0000256" key="7">
    <source>
        <dbReference type="ARBA" id="ARBA00022723"/>
    </source>
</evidence>
<keyword evidence="6" id="KW-0540">Nuclease</keyword>
<dbReference type="PROSITE" id="PS00086">
    <property type="entry name" value="CYTOCHROME_P450"/>
    <property type="match status" value="1"/>
</dbReference>
<keyword evidence="14" id="KW-0503">Monooxygenase</keyword>
<evidence type="ECO:0000256" key="3">
    <source>
        <dbReference type="ARBA" id="ARBA00004173"/>
    </source>
</evidence>
<keyword evidence="15" id="KW-0496">Mitochondrion</keyword>
<keyword evidence="23" id="KW-1185">Reference proteome</keyword>
<feature type="transmembrane region" description="Helical" evidence="19">
    <location>
        <begin position="26"/>
        <end position="45"/>
    </location>
</feature>
<dbReference type="Pfam" id="PF00067">
    <property type="entry name" value="p450"/>
    <property type="match status" value="1"/>
</dbReference>
<dbReference type="Pfam" id="PF01223">
    <property type="entry name" value="Endonuclease_NS"/>
    <property type="match status" value="1"/>
</dbReference>
<keyword evidence="16" id="KW-1015">Disulfide bond</keyword>
<dbReference type="InterPro" id="IPR002401">
    <property type="entry name" value="Cyt_P450_E_grp-I"/>
</dbReference>
<organism evidence="22 23">
    <name type="scientific">Caerostris darwini</name>
    <dbReference type="NCBI Taxonomy" id="1538125"/>
    <lineage>
        <taxon>Eukaryota</taxon>
        <taxon>Metazoa</taxon>
        <taxon>Ecdysozoa</taxon>
        <taxon>Arthropoda</taxon>
        <taxon>Chelicerata</taxon>
        <taxon>Arachnida</taxon>
        <taxon>Araneae</taxon>
        <taxon>Araneomorphae</taxon>
        <taxon>Entelegynae</taxon>
        <taxon>Araneoidea</taxon>
        <taxon>Araneidae</taxon>
        <taxon>Caerostris</taxon>
    </lineage>
</organism>
<feature type="domain" description="ENPP1-3/EXOG-like endonuclease/phosphodiesterase" evidence="20">
    <location>
        <begin position="121"/>
        <end position="331"/>
    </location>
</feature>
<dbReference type="InterPro" id="IPR036396">
    <property type="entry name" value="Cyt_P450_sf"/>
</dbReference>
<dbReference type="SMART" id="SM00477">
    <property type="entry name" value="NUC"/>
    <property type="match status" value="1"/>
</dbReference>
<keyword evidence="19" id="KW-1133">Transmembrane helix</keyword>
<keyword evidence="19" id="KW-0472">Membrane</keyword>
<evidence type="ECO:0000256" key="17">
    <source>
        <dbReference type="ARBA" id="ARBA00068872"/>
    </source>
</evidence>
<dbReference type="GO" id="GO:0006805">
    <property type="term" value="P:xenobiotic metabolic process"/>
    <property type="evidence" value="ECO:0007669"/>
    <property type="project" value="TreeGrafter"/>
</dbReference>